<gene>
    <name evidence="1" type="ORF">BpHYR1_033450</name>
</gene>
<name>A0A3M7PWD8_BRAPC</name>
<proteinExistence type="predicted"/>
<dbReference type="Proteomes" id="UP000276133">
    <property type="component" value="Unassembled WGS sequence"/>
</dbReference>
<reference evidence="1 2" key="1">
    <citation type="journal article" date="2018" name="Sci. Rep.">
        <title>Genomic signatures of local adaptation to the degree of environmental predictability in rotifers.</title>
        <authorList>
            <person name="Franch-Gras L."/>
            <person name="Hahn C."/>
            <person name="Garcia-Roger E.M."/>
            <person name="Carmona M.J."/>
            <person name="Serra M."/>
            <person name="Gomez A."/>
        </authorList>
    </citation>
    <scope>NUCLEOTIDE SEQUENCE [LARGE SCALE GENOMIC DNA]</scope>
    <source>
        <strain evidence="1">HYR1</strain>
    </source>
</reference>
<protein>
    <submittedName>
        <fullName evidence="1">Uncharacterized protein</fullName>
    </submittedName>
</protein>
<evidence type="ECO:0000313" key="1">
    <source>
        <dbReference type="EMBL" id="RNA03427.1"/>
    </source>
</evidence>
<evidence type="ECO:0000313" key="2">
    <source>
        <dbReference type="Proteomes" id="UP000276133"/>
    </source>
</evidence>
<comment type="caution">
    <text evidence="1">The sequence shown here is derived from an EMBL/GenBank/DDBJ whole genome shotgun (WGS) entry which is preliminary data.</text>
</comment>
<dbReference type="EMBL" id="REGN01008506">
    <property type="protein sequence ID" value="RNA03427.1"/>
    <property type="molecule type" value="Genomic_DNA"/>
</dbReference>
<accession>A0A3M7PWD8</accession>
<dbReference type="AlphaFoldDB" id="A0A3M7PWD8"/>
<organism evidence="1 2">
    <name type="scientific">Brachionus plicatilis</name>
    <name type="common">Marine rotifer</name>
    <name type="synonym">Brachionus muelleri</name>
    <dbReference type="NCBI Taxonomy" id="10195"/>
    <lineage>
        <taxon>Eukaryota</taxon>
        <taxon>Metazoa</taxon>
        <taxon>Spiralia</taxon>
        <taxon>Gnathifera</taxon>
        <taxon>Rotifera</taxon>
        <taxon>Eurotatoria</taxon>
        <taxon>Monogononta</taxon>
        <taxon>Pseudotrocha</taxon>
        <taxon>Ploima</taxon>
        <taxon>Brachionidae</taxon>
        <taxon>Brachionus</taxon>
    </lineage>
</organism>
<keyword evidence="2" id="KW-1185">Reference proteome</keyword>
<sequence>MAFYLLSVHLYNMSFLLQIEIFYKKIINLNIDITSLVVLSGGHFGGQAQLSGPNFWPPVWPPKWPSAFITVRLGGLVRGLKKFWPHQWPFVRFPTLFIGDKWKYFQLILQICSSSYRITITYLLQLNMNVGYDFFTTVTIVTLTSKQ</sequence>